<feature type="compositionally biased region" description="Basic and acidic residues" evidence="6">
    <location>
        <begin position="365"/>
        <end position="386"/>
    </location>
</feature>
<dbReference type="GO" id="GO:0016020">
    <property type="term" value="C:membrane"/>
    <property type="evidence" value="ECO:0007669"/>
    <property type="project" value="UniProtKB-SubCell"/>
</dbReference>
<evidence type="ECO:0000256" key="2">
    <source>
        <dbReference type="ARBA" id="ARBA00009824"/>
    </source>
</evidence>
<feature type="region of interest" description="Disordered" evidence="6">
    <location>
        <begin position="1"/>
        <end position="59"/>
    </location>
</feature>
<proteinExistence type="inferred from homology"/>
<feature type="region of interest" description="Disordered" evidence="6">
    <location>
        <begin position="1020"/>
        <end position="1046"/>
    </location>
</feature>
<sequence>MVLQQNRDDHIRRASSVNPSSTQWVQTKSKLSKSVSSPPPKEKAETDTQKGNLGGDNNKFWRVSREDGSNMDIFDVQFPQDNNEPKRTWFSSLMQSSKRKGDDSNTSLSSMNDYYQTLEDANNTVEVDTRNDKMSISTIVDSKIENNSRMMSMMHEEELRLLEAERQEKRSVIQSILTDEQKIAYVGLVYLTLIEMQERLGVQFKEGMESTGSFLNFSRRIMQRVYYHISLSSEEQRMIELLPRHKITTEDMKKSLLGPNNKGGIVEVKTNQHVAVSHAGVVKNPDSVPNSPTLPDTQKHNSSESMTEIDLHEQKEDIDLSPISTKEDRHWSPEKAEVEERIYLNERSIFSQINDNDLDDNPFYLDHELPTHNDNKEADNDNEDKSMAIFNGTSIWGDNDPELRKSPIPGTSTSQLESVPSPDLSPEKAKSSETPLSPKSSSKKIQSDEPKINTLSEQSLMIDIRASIILDFFLLLLDNDVYDGRGRYLLRRLAEVLEYPWTEVLACERRITTELSLYDYAAEISVEGRESAATVAKRQADKGKIKRYVVMGLVTAGGGLVMGLSAGLLAPAIGAGIGATLGAIGLAHGGAFFGSVGGTALIASTGVLTGTGLAGFKIARRTKGAQDFQFIPQVNEQQTNIVLTIPGWLGKSDNGTFSFSSIDKINGDHYSLLWEQDDLRRLGSSLRIIASEVIQTTVMATLQYTVLPSLLGPLSVPLWLVKLGYILDNPWTTCCDLAKKAGPIIAEVLLQRVQGYRPVTLVGYSVGARLIFYCLLELARMNAYGIIEDVYLFGAPVVESKEQWRLAASVIGGRFINGYSNRDWILGFFYRTAKLSGSVVAGLAPIEDINAITNIDISDDIPGHNAYFTMMPVLLDQVGIIVDSTQLNDPDDNGEVTAEERELQEDIHKAAAEIESKERKKWWAFWGGSGASAAAAAGVAATSGKSSQSKSEELETNSTSLYNSNETKESLSAPPQTYDQPRSPKDGGSDDNDKNQGIAKGHENDLEFLAKEFEELGIPFKRVETTLPTLVLDPNDKKPDSNQNES</sequence>
<feature type="compositionally biased region" description="Basic and acidic residues" evidence="6">
    <location>
        <begin position="1"/>
        <end position="12"/>
    </location>
</feature>
<protein>
    <recommendedName>
        <fullName evidence="10">DUF726-domain-containing protein</fullName>
    </recommendedName>
</protein>
<comment type="subcellular location">
    <subcellularLocation>
        <location evidence="1">Membrane</location>
        <topology evidence="1">Multi-pass membrane protein</topology>
    </subcellularLocation>
</comment>
<keyword evidence="5 7" id="KW-0472">Membrane</keyword>
<keyword evidence="3 7" id="KW-0812">Transmembrane</keyword>
<feature type="compositionally biased region" description="Basic and acidic residues" evidence="6">
    <location>
        <begin position="309"/>
        <end position="318"/>
    </location>
</feature>
<dbReference type="EMBL" id="JANBPU010000027">
    <property type="protein sequence ID" value="KAJ1919428.1"/>
    <property type="molecule type" value="Genomic_DNA"/>
</dbReference>
<feature type="compositionally biased region" description="Low complexity" evidence="6">
    <location>
        <begin position="432"/>
        <end position="444"/>
    </location>
</feature>
<dbReference type="OrthoDB" id="277931at2759"/>
<dbReference type="SUPFAM" id="SSF53474">
    <property type="entry name" value="alpha/beta-Hydrolases"/>
    <property type="match status" value="1"/>
</dbReference>
<evidence type="ECO:0000256" key="1">
    <source>
        <dbReference type="ARBA" id="ARBA00004141"/>
    </source>
</evidence>
<feature type="compositionally biased region" description="Basic and acidic residues" evidence="6">
    <location>
        <begin position="982"/>
        <end position="1003"/>
    </location>
</feature>
<organism evidence="8 9">
    <name type="scientific">Mycoemilia scoparia</name>
    <dbReference type="NCBI Taxonomy" id="417184"/>
    <lineage>
        <taxon>Eukaryota</taxon>
        <taxon>Fungi</taxon>
        <taxon>Fungi incertae sedis</taxon>
        <taxon>Zoopagomycota</taxon>
        <taxon>Kickxellomycotina</taxon>
        <taxon>Kickxellomycetes</taxon>
        <taxon>Kickxellales</taxon>
        <taxon>Kickxellaceae</taxon>
        <taxon>Mycoemilia</taxon>
    </lineage>
</organism>
<feature type="compositionally biased region" description="Basic and acidic residues" evidence="6">
    <location>
        <begin position="325"/>
        <end position="335"/>
    </location>
</feature>
<dbReference type="InterPro" id="IPR029058">
    <property type="entry name" value="AB_hydrolase_fold"/>
</dbReference>
<keyword evidence="9" id="KW-1185">Reference proteome</keyword>
<dbReference type="PANTHER" id="PTHR17920:SF3">
    <property type="entry name" value="TRANSMEMBRANE AND COILED-COIL DOMAIN-CONTAINING PROTEIN 4"/>
    <property type="match status" value="1"/>
</dbReference>
<feature type="region of interest" description="Disordered" evidence="6">
    <location>
        <begin position="280"/>
        <end position="335"/>
    </location>
</feature>
<evidence type="ECO:0000256" key="3">
    <source>
        <dbReference type="ARBA" id="ARBA00022692"/>
    </source>
</evidence>
<evidence type="ECO:0000256" key="7">
    <source>
        <dbReference type="SAM" id="Phobius"/>
    </source>
</evidence>
<feature type="compositionally biased region" description="Polar residues" evidence="6">
    <location>
        <begin position="409"/>
        <end position="418"/>
    </location>
</feature>
<gene>
    <name evidence="8" type="ORF">H4219_002020</name>
</gene>
<feature type="compositionally biased region" description="Polar residues" evidence="6">
    <location>
        <begin position="956"/>
        <end position="965"/>
    </location>
</feature>
<feature type="region of interest" description="Disordered" evidence="6">
    <location>
        <begin position="943"/>
        <end position="1003"/>
    </location>
</feature>
<reference evidence="8" key="1">
    <citation type="submission" date="2022-07" db="EMBL/GenBank/DDBJ databases">
        <title>Phylogenomic reconstructions and comparative analyses of Kickxellomycotina fungi.</title>
        <authorList>
            <person name="Reynolds N.K."/>
            <person name="Stajich J.E."/>
            <person name="Barry K."/>
            <person name="Grigoriev I.V."/>
            <person name="Crous P."/>
            <person name="Smith M.E."/>
        </authorList>
    </citation>
    <scope>NUCLEOTIDE SEQUENCE</scope>
    <source>
        <strain evidence="8">NBRC 100468</strain>
    </source>
</reference>
<evidence type="ECO:0008006" key="10">
    <source>
        <dbReference type="Google" id="ProtNLM"/>
    </source>
</evidence>
<accession>A0A9W8A6U9</accession>
<feature type="compositionally biased region" description="Polar residues" evidence="6">
    <location>
        <begin position="15"/>
        <end position="27"/>
    </location>
</feature>
<comment type="caution">
    <text evidence="8">The sequence shown here is derived from an EMBL/GenBank/DDBJ whole genome shotgun (WGS) entry which is preliminary data.</text>
</comment>
<dbReference type="PANTHER" id="PTHR17920">
    <property type="entry name" value="TRANSMEMBRANE AND COILED-COIL DOMAIN-CONTAINING PROTEIN 4 TMCO4"/>
    <property type="match status" value="1"/>
</dbReference>
<feature type="region of interest" description="Disordered" evidence="6">
    <location>
        <begin position="361"/>
        <end position="450"/>
    </location>
</feature>
<feature type="transmembrane region" description="Helical" evidence="7">
    <location>
        <begin position="590"/>
        <end position="616"/>
    </location>
</feature>
<feature type="compositionally biased region" description="Polar residues" evidence="6">
    <location>
        <begin position="287"/>
        <end position="296"/>
    </location>
</feature>
<dbReference type="Pfam" id="PF05277">
    <property type="entry name" value="DUF726"/>
    <property type="match status" value="1"/>
</dbReference>
<name>A0A9W8A6U9_9FUNG</name>
<dbReference type="InterPro" id="IPR007941">
    <property type="entry name" value="DUF726"/>
</dbReference>
<evidence type="ECO:0000313" key="8">
    <source>
        <dbReference type="EMBL" id="KAJ1919428.1"/>
    </source>
</evidence>
<dbReference type="Proteomes" id="UP001150538">
    <property type="component" value="Unassembled WGS sequence"/>
</dbReference>
<evidence type="ECO:0000256" key="5">
    <source>
        <dbReference type="ARBA" id="ARBA00023136"/>
    </source>
</evidence>
<evidence type="ECO:0000256" key="4">
    <source>
        <dbReference type="ARBA" id="ARBA00022989"/>
    </source>
</evidence>
<dbReference type="AlphaFoldDB" id="A0A9W8A6U9"/>
<evidence type="ECO:0000256" key="6">
    <source>
        <dbReference type="SAM" id="MobiDB-lite"/>
    </source>
</evidence>
<evidence type="ECO:0000313" key="9">
    <source>
        <dbReference type="Proteomes" id="UP001150538"/>
    </source>
</evidence>
<comment type="similarity">
    <text evidence="2">Belongs to the TMCO4 family.</text>
</comment>
<feature type="transmembrane region" description="Helical" evidence="7">
    <location>
        <begin position="548"/>
        <end position="570"/>
    </location>
</feature>
<keyword evidence="4 7" id="KW-1133">Transmembrane helix</keyword>